<dbReference type="GO" id="GO:0016874">
    <property type="term" value="F:ligase activity"/>
    <property type="evidence" value="ECO:0007669"/>
    <property type="project" value="UniProtKB-KW"/>
</dbReference>
<feature type="transmembrane region" description="Helical" evidence="5">
    <location>
        <begin position="41"/>
        <end position="64"/>
    </location>
</feature>
<dbReference type="PANTHER" id="PTHR37422">
    <property type="entry name" value="TEICHURONIC ACID BIOSYNTHESIS PROTEIN TUAE"/>
    <property type="match status" value="1"/>
</dbReference>
<feature type="transmembrane region" description="Helical" evidence="5">
    <location>
        <begin position="196"/>
        <end position="229"/>
    </location>
</feature>
<dbReference type="EMBL" id="KY053276">
    <property type="protein sequence ID" value="AQW45592.1"/>
    <property type="molecule type" value="Genomic_DNA"/>
</dbReference>
<evidence type="ECO:0000256" key="3">
    <source>
        <dbReference type="ARBA" id="ARBA00022989"/>
    </source>
</evidence>
<dbReference type="RefSeq" id="WP_250198458.1">
    <property type="nucleotide sequence ID" value="NZ_CP097636.1"/>
</dbReference>
<evidence type="ECO:0000259" key="6">
    <source>
        <dbReference type="Pfam" id="PF04932"/>
    </source>
</evidence>
<proteinExistence type="predicted"/>
<evidence type="ECO:0000313" key="8">
    <source>
        <dbReference type="EMBL" id="AQW45592.1"/>
    </source>
</evidence>
<keyword evidence="10" id="KW-1185">Reference proteome</keyword>
<name>A0A1S6R6L4_AQUTE</name>
<feature type="transmembrane region" description="Helical" evidence="5">
    <location>
        <begin position="367"/>
        <end position="388"/>
    </location>
</feature>
<accession>A0A1S6R6L4</accession>
<protein>
    <submittedName>
        <fullName evidence="9">O-glycosylation ligase, exosortase A system-associated</fullName>
    </submittedName>
    <submittedName>
        <fullName evidence="8">Wzy polymerase</fullName>
    </submittedName>
</protein>
<dbReference type="PANTHER" id="PTHR37422:SF21">
    <property type="entry name" value="EXOQ-LIKE PROTEIN"/>
    <property type="match status" value="1"/>
</dbReference>
<dbReference type="GO" id="GO:0016020">
    <property type="term" value="C:membrane"/>
    <property type="evidence" value="ECO:0007669"/>
    <property type="project" value="UniProtKB-SubCell"/>
</dbReference>
<keyword evidence="4 5" id="KW-0472">Membrane</keyword>
<reference evidence="8" key="1">
    <citation type="submission" date="2016-10" db="EMBL/GenBank/DDBJ databases">
        <authorList>
            <person name="de Groot N.N."/>
        </authorList>
    </citation>
    <scope>NUCLEOTIDE SEQUENCE</scope>
    <source>
        <strain evidence="8">RN12</strain>
    </source>
</reference>
<keyword evidence="9" id="KW-0436">Ligase</keyword>
<feature type="transmembrane region" description="Helical" evidence="5">
    <location>
        <begin position="235"/>
        <end position="252"/>
    </location>
</feature>
<evidence type="ECO:0000259" key="7">
    <source>
        <dbReference type="Pfam" id="PF19358"/>
    </source>
</evidence>
<feature type="domain" description="DUF5935" evidence="7">
    <location>
        <begin position="1"/>
        <end position="184"/>
    </location>
</feature>
<comment type="subcellular location">
    <subcellularLocation>
        <location evidence="1">Membrane</location>
        <topology evidence="1">Multi-pass membrane protein</topology>
    </subcellularLocation>
</comment>
<dbReference type="InterPro" id="IPR045979">
    <property type="entry name" value="DUF5935"/>
</dbReference>
<keyword evidence="3 5" id="KW-1133">Transmembrane helix</keyword>
<feature type="domain" description="O-antigen ligase-related" evidence="6">
    <location>
        <begin position="200"/>
        <end position="336"/>
    </location>
</feature>
<gene>
    <name evidence="9" type="ORF">MW290_14640</name>
</gene>
<feature type="transmembrane region" description="Helical" evidence="5">
    <location>
        <begin position="162"/>
        <end position="184"/>
    </location>
</feature>
<dbReference type="EMBL" id="CP097636">
    <property type="protein sequence ID" value="URI10254.1"/>
    <property type="molecule type" value="Genomic_DNA"/>
</dbReference>
<evidence type="ECO:0000256" key="2">
    <source>
        <dbReference type="ARBA" id="ARBA00022692"/>
    </source>
</evidence>
<evidence type="ECO:0000313" key="10">
    <source>
        <dbReference type="Proteomes" id="UP001056201"/>
    </source>
</evidence>
<dbReference type="NCBIfam" id="TIGR03097">
    <property type="entry name" value="PEP_O_lig_1"/>
    <property type="match status" value="1"/>
</dbReference>
<sequence>MSDLLILTVIGIGTVWALWRPWVGALLFAWVSLMSPHVEFGWRAAEWPVATGIAGCTLIGLLVTQQRQNPLLGPPAWAIFCFMLWTCITLPFSFFVDESLPLWERSMKIWLMVFVTIALVNDRRKLDWLVWTLAFSVGFYGVKGGLFTLMTGGNYRVWGPGGFIHGNNELALAVVMTIPLLRYIQLQMTTPWRRRALGACIALSAIMVLGSYSRGAFLALSAMGFMLWLKGRHKFITAVAILVVGVAGLAFMPDQWFERMNTIETYQSDDSALGRLHAWNMTWNLACDRLMGGGFMIYKKDVYALYSDRSDLVLAAHSIYFQVVGEHGFIGLLLFLLVGLTTWITAGRMKKLGQASADQHWLSDLGGMIQVSCIGYGVAGAFLSLAYFDLPYYLSAVTCIGLHIGRQHQLAAAKAASQPQAPGAMAMATKSY</sequence>
<evidence type="ECO:0000256" key="1">
    <source>
        <dbReference type="ARBA" id="ARBA00004141"/>
    </source>
</evidence>
<dbReference type="InterPro" id="IPR007016">
    <property type="entry name" value="O-antigen_ligase-rel_domated"/>
</dbReference>
<feature type="transmembrane region" description="Helical" evidence="5">
    <location>
        <begin position="128"/>
        <end position="150"/>
    </location>
</feature>
<dbReference type="AlphaFoldDB" id="A0A1S6R6L4"/>
<feature type="transmembrane region" description="Helical" evidence="5">
    <location>
        <begin position="328"/>
        <end position="347"/>
    </location>
</feature>
<reference evidence="9" key="2">
    <citation type="submission" date="2022-05" db="EMBL/GenBank/DDBJ databases">
        <title>An RpoN-dependent PEP-CTERM gene is involved in floc formation of an Aquincola tertiaricarbonis strain.</title>
        <authorList>
            <person name="Qiu D."/>
            <person name="Xia M."/>
        </authorList>
    </citation>
    <scope>NUCLEOTIDE SEQUENCE</scope>
    <source>
        <strain evidence="9">RN12</strain>
    </source>
</reference>
<feature type="transmembrane region" description="Helical" evidence="5">
    <location>
        <begin position="102"/>
        <end position="121"/>
    </location>
</feature>
<evidence type="ECO:0000313" key="9">
    <source>
        <dbReference type="EMBL" id="URI10254.1"/>
    </source>
</evidence>
<dbReference type="InterPro" id="IPR051533">
    <property type="entry name" value="WaaL-like"/>
</dbReference>
<organism evidence="8">
    <name type="scientific">Aquincola tertiaricarbonis</name>
    <dbReference type="NCBI Taxonomy" id="391953"/>
    <lineage>
        <taxon>Bacteria</taxon>
        <taxon>Pseudomonadati</taxon>
        <taxon>Pseudomonadota</taxon>
        <taxon>Betaproteobacteria</taxon>
        <taxon>Burkholderiales</taxon>
        <taxon>Sphaerotilaceae</taxon>
        <taxon>Aquincola</taxon>
    </lineage>
</organism>
<dbReference type="Pfam" id="PF19358">
    <property type="entry name" value="DUF5935"/>
    <property type="match status" value="1"/>
</dbReference>
<keyword evidence="2 5" id="KW-0812">Transmembrane</keyword>
<dbReference type="Proteomes" id="UP001056201">
    <property type="component" value="Chromosome 2"/>
</dbReference>
<evidence type="ECO:0000256" key="4">
    <source>
        <dbReference type="ARBA" id="ARBA00023136"/>
    </source>
</evidence>
<evidence type="ECO:0000256" key="5">
    <source>
        <dbReference type="SAM" id="Phobius"/>
    </source>
</evidence>
<feature type="transmembrane region" description="Helical" evidence="5">
    <location>
        <begin position="76"/>
        <end position="96"/>
    </location>
</feature>
<dbReference type="Pfam" id="PF04932">
    <property type="entry name" value="Wzy_C"/>
    <property type="match status" value="1"/>
</dbReference>
<dbReference type="InterPro" id="IPR017528">
    <property type="entry name" value="CHP03097O-antigen_lig-rel"/>
</dbReference>